<sequence>MAVPTGIVLKAPSDAAKEQACLGCRLKKTRGLRGEKNTERKENHSPLDCFFGVSSFGIFEELKSPPETLQTTQRISLLEANRPICILYYPAFVLEWMD</sequence>
<dbReference type="EMBL" id="BPLR01007186">
    <property type="protein sequence ID" value="GIY15045.1"/>
    <property type="molecule type" value="Genomic_DNA"/>
</dbReference>
<comment type="caution">
    <text evidence="1">The sequence shown here is derived from an EMBL/GenBank/DDBJ whole genome shotgun (WGS) entry which is preliminary data.</text>
</comment>
<evidence type="ECO:0000313" key="1">
    <source>
        <dbReference type="EMBL" id="GIY15045.1"/>
    </source>
</evidence>
<dbReference type="AlphaFoldDB" id="A0AAV4QZX7"/>
<reference evidence="1 2" key="1">
    <citation type="submission" date="2021-06" db="EMBL/GenBank/DDBJ databases">
        <title>Caerostris extrusa draft genome.</title>
        <authorList>
            <person name="Kono N."/>
            <person name="Arakawa K."/>
        </authorList>
    </citation>
    <scope>NUCLEOTIDE SEQUENCE [LARGE SCALE GENOMIC DNA]</scope>
</reference>
<accession>A0AAV4QZX7</accession>
<name>A0AAV4QZX7_CAEEX</name>
<evidence type="ECO:0000313" key="2">
    <source>
        <dbReference type="Proteomes" id="UP001054945"/>
    </source>
</evidence>
<organism evidence="1 2">
    <name type="scientific">Caerostris extrusa</name>
    <name type="common">Bark spider</name>
    <name type="synonym">Caerostris bankana</name>
    <dbReference type="NCBI Taxonomy" id="172846"/>
    <lineage>
        <taxon>Eukaryota</taxon>
        <taxon>Metazoa</taxon>
        <taxon>Ecdysozoa</taxon>
        <taxon>Arthropoda</taxon>
        <taxon>Chelicerata</taxon>
        <taxon>Arachnida</taxon>
        <taxon>Araneae</taxon>
        <taxon>Araneomorphae</taxon>
        <taxon>Entelegynae</taxon>
        <taxon>Araneoidea</taxon>
        <taxon>Araneidae</taxon>
        <taxon>Caerostris</taxon>
    </lineage>
</organism>
<dbReference type="Proteomes" id="UP001054945">
    <property type="component" value="Unassembled WGS sequence"/>
</dbReference>
<proteinExistence type="predicted"/>
<keyword evidence="2" id="KW-1185">Reference proteome</keyword>
<protein>
    <submittedName>
        <fullName evidence="1">Uncharacterized protein</fullName>
    </submittedName>
</protein>
<gene>
    <name evidence="1" type="ORF">CEXT_567661</name>
</gene>